<dbReference type="RefSeq" id="WP_059080970.1">
    <property type="nucleotide sequence ID" value="NZ_BCMM01000016.1"/>
</dbReference>
<dbReference type="Gene3D" id="3.40.50.1010">
    <property type="entry name" value="5'-nuclease"/>
    <property type="match status" value="1"/>
</dbReference>
<accession>A0A100JPN5</accession>
<proteinExistence type="predicted"/>
<dbReference type="EMBL" id="BCMM01000016">
    <property type="protein sequence ID" value="GAQ63342.1"/>
    <property type="molecule type" value="Genomic_DNA"/>
</dbReference>
<reference evidence="2" key="3">
    <citation type="submission" date="2016-02" db="EMBL/GenBank/DDBJ databases">
        <title>Draft genome of pathogenic Streptomyces sp. in Japan.</title>
        <authorList>
            <person name="Tomihama T."/>
            <person name="Ikenaga M."/>
            <person name="Sakai M."/>
            <person name="Okubo T."/>
            <person name="Ikeda S."/>
        </authorList>
    </citation>
    <scope>NUCLEOTIDE SEQUENCE [LARGE SCALE GENOMIC DNA]</scope>
    <source>
        <strain evidence="2">S58</strain>
    </source>
</reference>
<sequence>MSGTWVLDSEALSLYLRGDRAMTARLAVASKRDVRVITSAATVVEADPQGAHTARLAWALSRLVVEPVTKETAKEAITRMKDSGRTGGHKWALDAIVAATARAAQPPVTVLTSDLDDLKPLCGKQAEVRQV</sequence>
<reference evidence="1 2" key="2">
    <citation type="journal article" date="2016" name="Genome Announc.">
        <title>Draft Genome Sequences of Streptomyces scabiei S58, Streptomyces turgidiscabies T45, and Streptomyces acidiscabies a10, the Pathogens of Potato Common Scab, Isolated in Japan.</title>
        <authorList>
            <person name="Tomihama T."/>
            <person name="Nishi Y."/>
            <person name="Sakai M."/>
            <person name="Ikenaga M."/>
            <person name="Okubo T."/>
            <person name="Ikeda S."/>
        </authorList>
    </citation>
    <scope>NUCLEOTIDE SEQUENCE [LARGE SCALE GENOMIC DNA]</scope>
    <source>
        <strain evidence="1 2">S58</strain>
    </source>
</reference>
<dbReference type="Proteomes" id="UP000067448">
    <property type="component" value="Unassembled WGS sequence"/>
</dbReference>
<name>A0A100JPN5_STRSC</name>
<reference evidence="2" key="1">
    <citation type="submission" date="2015-11" db="EMBL/GenBank/DDBJ databases">
        <authorList>
            <consortium name="Cross-ministerial Strategic Innovation Promotion Program (SIP) consortium"/>
            <person name="Tomihama T."/>
            <person name="Ikenaga M."/>
            <person name="Sakai M."/>
            <person name="Okubo T."/>
            <person name="Ikeda S."/>
        </authorList>
    </citation>
    <scope>NUCLEOTIDE SEQUENCE [LARGE SCALE GENOMIC DNA]</scope>
    <source>
        <strain evidence="2">S58</strain>
    </source>
</reference>
<evidence type="ECO:0008006" key="3">
    <source>
        <dbReference type="Google" id="ProtNLM"/>
    </source>
</evidence>
<dbReference type="InterPro" id="IPR029060">
    <property type="entry name" value="PIN-like_dom_sf"/>
</dbReference>
<protein>
    <recommendedName>
        <fullName evidence="3">PIN domain-containing protein</fullName>
    </recommendedName>
</protein>
<dbReference type="OrthoDB" id="3292949at2"/>
<dbReference type="AlphaFoldDB" id="A0A100JPN5"/>
<evidence type="ECO:0000313" key="2">
    <source>
        <dbReference type="Proteomes" id="UP000067448"/>
    </source>
</evidence>
<comment type="caution">
    <text evidence="1">The sequence shown here is derived from an EMBL/GenBank/DDBJ whole genome shotgun (WGS) entry which is preliminary data.</text>
</comment>
<dbReference type="SUPFAM" id="SSF88723">
    <property type="entry name" value="PIN domain-like"/>
    <property type="match status" value="1"/>
</dbReference>
<organism evidence="1 2">
    <name type="scientific">Streptomyces scabiei</name>
    <dbReference type="NCBI Taxonomy" id="1930"/>
    <lineage>
        <taxon>Bacteria</taxon>
        <taxon>Bacillati</taxon>
        <taxon>Actinomycetota</taxon>
        <taxon>Actinomycetes</taxon>
        <taxon>Kitasatosporales</taxon>
        <taxon>Streptomycetaceae</taxon>
        <taxon>Streptomyces</taxon>
    </lineage>
</organism>
<gene>
    <name evidence="1" type="ORF">SsS58_03720</name>
</gene>
<evidence type="ECO:0000313" key="1">
    <source>
        <dbReference type="EMBL" id="GAQ63342.1"/>
    </source>
</evidence>